<evidence type="ECO:0000313" key="1">
    <source>
        <dbReference type="EMBL" id="MCV9934521.1"/>
    </source>
</evidence>
<proteinExistence type="predicted"/>
<organism evidence="1 2">
    <name type="scientific">Flavobacterium frigoritolerans</name>
    <dbReference type="NCBI Taxonomy" id="2987686"/>
    <lineage>
        <taxon>Bacteria</taxon>
        <taxon>Pseudomonadati</taxon>
        <taxon>Bacteroidota</taxon>
        <taxon>Flavobacteriia</taxon>
        <taxon>Flavobacteriales</taxon>
        <taxon>Flavobacteriaceae</taxon>
        <taxon>Flavobacterium</taxon>
    </lineage>
</organism>
<dbReference type="Proteomes" id="UP001151133">
    <property type="component" value="Unassembled WGS sequence"/>
</dbReference>
<reference evidence="1" key="1">
    <citation type="submission" date="2022-10" db="EMBL/GenBank/DDBJ databases">
        <title>Two novel species of Flavobacterium.</title>
        <authorList>
            <person name="Liu Q."/>
            <person name="Xin Y.-H."/>
        </authorList>
    </citation>
    <scope>NUCLEOTIDE SEQUENCE</scope>
    <source>
        <strain evidence="1">LS1R47</strain>
    </source>
</reference>
<evidence type="ECO:0000313" key="2">
    <source>
        <dbReference type="Proteomes" id="UP001151133"/>
    </source>
</evidence>
<sequence>MSNQRIKLNDSTMGVVAKMSDNNFGAIDVLMMLLQKETDNIDPDNFMGGLGVILYLDTLGIYGTDIYVLYNDICDRNLVEMLSTIRATQLGMFPSNILVDACGRQDYSGKKLIPVDELYLKVKERLPRFNEQK</sequence>
<keyword evidence="2" id="KW-1185">Reference proteome</keyword>
<protein>
    <submittedName>
        <fullName evidence="1">Uncharacterized protein</fullName>
    </submittedName>
</protein>
<dbReference type="AlphaFoldDB" id="A0A9X3HN63"/>
<comment type="caution">
    <text evidence="1">The sequence shown here is derived from an EMBL/GenBank/DDBJ whole genome shotgun (WGS) entry which is preliminary data.</text>
</comment>
<name>A0A9X3HN63_9FLAO</name>
<accession>A0A9X3HN63</accession>
<dbReference type="EMBL" id="JAOZEV010000026">
    <property type="protein sequence ID" value="MCV9934521.1"/>
    <property type="molecule type" value="Genomic_DNA"/>
</dbReference>
<gene>
    <name evidence="1" type="ORF">OIU80_19750</name>
</gene>
<dbReference type="RefSeq" id="WP_264288690.1">
    <property type="nucleotide sequence ID" value="NZ_JAOZEV010000026.1"/>
</dbReference>